<proteinExistence type="inferred from homology"/>
<dbReference type="GO" id="GO:0046872">
    <property type="term" value="F:metal ion binding"/>
    <property type="evidence" value="ECO:0007669"/>
    <property type="project" value="UniProtKB-KW"/>
</dbReference>
<dbReference type="GO" id="GO:0003924">
    <property type="term" value="F:GTPase activity"/>
    <property type="evidence" value="ECO:0007669"/>
    <property type="project" value="UniProtKB-UniRule"/>
</dbReference>
<feature type="domain" description="TrmE-type G" evidence="13">
    <location>
        <begin position="216"/>
        <end position="388"/>
    </location>
</feature>
<feature type="binding site" evidence="11">
    <location>
        <position position="247"/>
    </location>
    <ligand>
        <name>K(+)</name>
        <dbReference type="ChEBI" id="CHEBI:29103"/>
    </ligand>
</feature>
<keyword evidence="7 11" id="KW-0378">Hydrolase</keyword>
<feature type="binding site" evidence="11">
    <location>
        <position position="23"/>
    </location>
    <ligand>
        <name>(6S)-5-formyl-5,6,7,8-tetrahydrofolate</name>
        <dbReference type="ChEBI" id="CHEBI:57457"/>
    </ligand>
</feature>
<dbReference type="HAMAP" id="MF_00379">
    <property type="entry name" value="GTPase_MnmE"/>
    <property type="match status" value="1"/>
</dbReference>
<feature type="binding site" evidence="11">
    <location>
        <position position="230"/>
    </location>
    <ligand>
        <name>Mg(2+)</name>
        <dbReference type="ChEBI" id="CHEBI:18420"/>
    </ligand>
</feature>
<feature type="binding site" evidence="11">
    <location>
        <position position="245"/>
    </location>
    <ligand>
        <name>K(+)</name>
        <dbReference type="ChEBI" id="CHEBI:29103"/>
    </ligand>
</feature>
<keyword evidence="8 11" id="KW-0460">Magnesium</keyword>
<dbReference type="GO" id="GO:0030488">
    <property type="term" value="P:tRNA methylation"/>
    <property type="evidence" value="ECO:0007669"/>
    <property type="project" value="TreeGrafter"/>
</dbReference>
<evidence type="ECO:0000256" key="3">
    <source>
        <dbReference type="ARBA" id="ARBA00022490"/>
    </source>
</evidence>
<keyword evidence="6 11" id="KW-0547">Nucleotide-binding</keyword>
<dbReference type="NCBIfam" id="NF003661">
    <property type="entry name" value="PRK05291.1-3"/>
    <property type="match status" value="1"/>
</dbReference>
<accession>A0A1I0DH45</accession>
<evidence type="ECO:0000256" key="4">
    <source>
        <dbReference type="ARBA" id="ARBA00022694"/>
    </source>
</evidence>
<dbReference type="Gene3D" id="3.30.1360.120">
    <property type="entry name" value="Probable tRNA modification gtpase trme, domain 1"/>
    <property type="match status" value="1"/>
</dbReference>
<dbReference type="GO" id="GO:0005829">
    <property type="term" value="C:cytosol"/>
    <property type="evidence" value="ECO:0007669"/>
    <property type="project" value="TreeGrafter"/>
</dbReference>
<dbReference type="InterPro" id="IPR027417">
    <property type="entry name" value="P-loop_NTPase"/>
</dbReference>
<dbReference type="NCBIfam" id="TIGR00450">
    <property type="entry name" value="mnmE_trmE_thdF"/>
    <property type="match status" value="1"/>
</dbReference>
<dbReference type="SUPFAM" id="SSF116878">
    <property type="entry name" value="TrmE connector domain"/>
    <property type="match status" value="1"/>
</dbReference>
<dbReference type="Gene3D" id="3.40.50.300">
    <property type="entry name" value="P-loop containing nucleotide triphosphate hydrolases"/>
    <property type="match status" value="1"/>
</dbReference>
<dbReference type="InterPro" id="IPR027266">
    <property type="entry name" value="TrmE/GcvT-like"/>
</dbReference>
<comment type="cofactor">
    <cofactor evidence="11">
        <name>K(+)</name>
        <dbReference type="ChEBI" id="CHEBI:29103"/>
    </cofactor>
    <text evidence="11">Binds 1 potassium ion per subunit.</text>
</comment>
<dbReference type="InterPro" id="IPR006073">
    <property type="entry name" value="GTP-bd"/>
</dbReference>
<evidence type="ECO:0000256" key="6">
    <source>
        <dbReference type="ARBA" id="ARBA00022741"/>
    </source>
</evidence>
<keyword evidence="4 11" id="KW-0819">tRNA processing</keyword>
<name>A0A1I0DH45_9GAMM</name>
<feature type="binding site" evidence="11">
    <location>
        <position position="251"/>
    </location>
    <ligand>
        <name>Mg(2+)</name>
        <dbReference type="ChEBI" id="CHEBI:18420"/>
    </ligand>
</feature>
<dbReference type="Pfam" id="PF12631">
    <property type="entry name" value="MnmE_helical"/>
    <property type="match status" value="1"/>
</dbReference>
<evidence type="ECO:0000256" key="7">
    <source>
        <dbReference type="ARBA" id="ARBA00022801"/>
    </source>
</evidence>
<dbReference type="InterPro" id="IPR031168">
    <property type="entry name" value="G_TrmE"/>
</dbReference>
<reference evidence="15" key="1">
    <citation type="submission" date="2016-10" db="EMBL/GenBank/DDBJ databases">
        <authorList>
            <person name="Varghese N."/>
            <person name="Submissions S."/>
        </authorList>
    </citation>
    <scope>NUCLEOTIDE SEQUENCE [LARGE SCALE GENOMIC DNA]</scope>
    <source>
        <strain evidence="15">DSM 18579</strain>
    </source>
</reference>
<evidence type="ECO:0000256" key="2">
    <source>
        <dbReference type="ARBA" id="ARBA00011043"/>
    </source>
</evidence>
<comment type="subunit">
    <text evidence="11">Homodimer. Heterotetramer of two MnmE and two MnmG subunits.</text>
</comment>
<dbReference type="PROSITE" id="PS51709">
    <property type="entry name" value="G_TRME"/>
    <property type="match status" value="1"/>
</dbReference>
<dbReference type="SUPFAM" id="SSF52540">
    <property type="entry name" value="P-loop containing nucleoside triphosphate hydrolases"/>
    <property type="match status" value="1"/>
</dbReference>
<keyword evidence="3 11" id="KW-0963">Cytoplasm</keyword>
<dbReference type="InterPro" id="IPR027368">
    <property type="entry name" value="MnmE_dom2"/>
</dbReference>
<dbReference type="EMBL" id="FOHV01000016">
    <property type="protein sequence ID" value="SET31524.1"/>
    <property type="molecule type" value="Genomic_DNA"/>
</dbReference>
<organism evidence="14 15">
    <name type="scientific">Thorsellia anophelis DSM 18579</name>
    <dbReference type="NCBI Taxonomy" id="1123402"/>
    <lineage>
        <taxon>Bacteria</taxon>
        <taxon>Pseudomonadati</taxon>
        <taxon>Pseudomonadota</taxon>
        <taxon>Gammaproteobacteria</taxon>
        <taxon>Enterobacterales</taxon>
        <taxon>Thorselliaceae</taxon>
        <taxon>Thorsellia</taxon>
    </lineage>
</organism>
<evidence type="ECO:0000256" key="10">
    <source>
        <dbReference type="ARBA" id="ARBA00023134"/>
    </source>
</evidence>
<dbReference type="InterPro" id="IPR004520">
    <property type="entry name" value="GTPase_MnmE"/>
</dbReference>
<dbReference type="PANTHER" id="PTHR42714:SF2">
    <property type="entry name" value="TRNA MODIFICATION GTPASE GTPBP3, MITOCHONDRIAL"/>
    <property type="match status" value="1"/>
</dbReference>
<keyword evidence="15" id="KW-1185">Reference proteome</keyword>
<gene>
    <name evidence="11" type="primary">mnmE</name>
    <name evidence="11" type="synonym">trmE</name>
    <name evidence="14" type="ORF">SAMN02583745_01980</name>
</gene>
<feature type="binding site" evidence="11">
    <location>
        <position position="80"/>
    </location>
    <ligand>
        <name>(6S)-5-formyl-5,6,7,8-tetrahydrofolate</name>
        <dbReference type="ChEBI" id="CHEBI:57457"/>
    </ligand>
</feature>
<dbReference type="Proteomes" id="UP000242642">
    <property type="component" value="Unassembled WGS sequence"/>
</dbReference>
<dbReference type="CDD" id="cd14858">
    <property type="entry name" value="TrmE_N"/>
    <property type="match status" value="1"/>
</dbReference>
<dbReference type="NCBIfam" id="TIGR00231">
    <property type="entry name" value="small_GTP"/>
    <property type="match status" value="1"/>
</dbReference>
<keyword evidence="5 11" id="KW-0479">Metal-binding</keyword>
<dbReference type="AlphaFoldDB" id="A0A1I0DH45"/>
<keyword evidence="9 11" id="KW-0630">Potassium</keyword>
<evidence type="ECO:0000256" key="8">
    <source>
        <dbReference type="ARBA" id="ARBA00022842"/>
    </source>
</evidence>
<evidence type="ECO:0000256" key="11">
    <source>
        <dbReference type="HAMAP-Rule" id="MF_00379"/>
    </source>
</evidence>
<dbReference type="InterPro" id="IPR025867">
    <property type="entry name" value="MnmE_helical"/>
</dbReference>
<feature type="binding site" evidence="11">
    <location>
        <position position="226"/>
    </location>
    <ligand>
        <name>K(+)</name>
        <dbReference type="ChEBI" id="CHEBI:29103"/>
    </ligand>
</feature>
<evidence type="ECO:0000313" key="15">
    <source>
        <dbReference type="Proteomes" id="UP000242642"/>
    </source>
</evidence>
<dbReference type="Gene3D" id="1.20.120.430">
    <property type="entry name" value="tRNA modification GTPase MnmE domain 2"/>
    <property type="match status" value="1"/>
</dbReference>
<evidence type="ECO:0000256" key="5">
    <source>
        <dbReference type="ARBA" id="ARBA00022723"/>
    </source>
</evidence>
<dbReference type="GO" id="GO:0002098">
    <property type="term" value="P:tRNA wobble uridine modification"/>
    <property type="evidence" value="ECO:0007669"/>
    <property type="project" value="TreeGrafter"/>
</dbReference>
<dbReference type="FunFam" id="3.30.1360.120:FF:000001">
    <property type="entry name" value="tRNA modification GTPase MnmE"/>
    <property type="match status" value="1"/>
</dbReference>
<keyword evidence="10 11" id="KW-0342">GTP-binding</keyword>
<feature type="binding site" evidence="11">
    <location>
        <begin position="338"/>
        <end position="341"/>
    </location>
    <ligand>
        <name>GTP</name>
        <dbReference type="ChEBI" id="CHEBI:37565"/>
    </ligand>
</feature>
<protein>
    <recommendedName>
        <fullName evidence="11">tRNA modification GTPase MnmE</fullName>
        <ecNumber evidence="11">3.6.-.-</ecNumber>
    </recommendedName>
</protein>
<evidence type="ECO:0000256" key="1">
    <source>
        <dbReference type="ARBA" id="ARBA00004496"/>
    </source>
</evidence>
<dbReference type="InterPro" id="IPR018948">
    <property type="entry name" value="GTP-bd_TrmE_N"/>
</dbReference>
<dbReference type="Pfam" id="PF10396">
    <property type="entry name" value="TrmE_N"/>
    <property type="match status" value="1"/>
</dbReference>
<comment type="subcellular location">
    <subcellularLocation>
        <location evidence="1 11">Cytoplasm</location>
    </subcellularLocation>
</comment>
<evidence type="ECO:0000256" key="12">
    <source>
        <dbReference type="RuleBase" id="RU003313"/>
    </source>
</evidence>
<evidence type="ECO:0000313" key="14">
    <source>
        <dbReference type="EMBL" id="SET31524.1"/>
    </source>
</evidence>
<feature type="binding site" evidence="11">
    <location>
        <position position="465"/>
    </location>
    <ligand>
        <name>(6S)-5-formyl-5,6,7,8-tetrahydrofolate</name>
        <dbReference type="ChEBI" id="CHEBI:57457"/>
    </ligand>
</feature>
<evidence type="ECO:0000259" key="13">
    <source>
        <dbReference type="PROSITE" id="PS51709"/>
    </source>
</evidence>
<feature type="binding site" evidence="11">
    <location>
        <position position="120"/>
    </location>
    <ligand>
        <name>(6S)-5-formyl-5,6,7,8-tetrahydrofolate</name>
        <dbReference type="ChEBI" id="CHEBI:57457"/>
    </ligand>
</feature>
<dbReference type="RefSeq" id="WP_093320420.1">
    <property type="nucleotide sequence ID" value="NZ_FOHV01000016.1"/>
</dbReference>
<comment type="function">
    <text evidence="11">Exhibits a very high intrinsic GTPase hydrolysis rate. Involved in the addition of a carboxymethylaminomethyl (cmnm) group at the wobble position (U34) of certain tRNAs, forming tRNA-cmnm(5)s(2)U34.</text>
</comment>
<evidence type="ECO:0000256" key="9">
    <source>
        <dbReference type="ARBA" id="ARBA00022958"/>
    </source>
</evidence>
<feature type="binding site" evidence="11">
    <location>
        <begin position="226"/>
        <end position="231"/>
    </location>
    <ligand>
        <name>GTP</name>
        <dbReference type="ChEBI" id="CHEBI:37565"/>
    </ligand>
</feature>
<dbReference type="InterPro" id="IPR005225">
    <property type="entry name" value="Small_GTP-bd"/>
</dbReference>
<sequence length="465" mass="50668">MSHKDTIVAQATAPGRGGIGVLRVSGEEAKKVAKTLLRKVPTPRTAEYLPFYDDTDQVIDQGIVLFFPGPNSFTGEDVIEFQGHGGPVVLDMLLGEILKIKGVRIAKPGEFTERAFLNDKLDLAQAEAIADLIDATSTQAARSALNALKGEFSTQIDILLDALINIRIEIEAAIDFPEEEIDFISDGLLAKQLNEILEKISFVKNAVKQGVLLREGMKVVIAGKPNAGKSSLLNALAGEERAIVTDIAGTTRDILREHIHIDGMPLHVIDTAGLRQASDKVEQIGIERAIDEIKQADHLLLMVDATELALDKSLNENDIWPDFLAQLPKDLPFTVIRNKADLTGEMIGMQTVLQNDSLMSHPQTVISLSAKKHLGMDILKTHLKSTIGYATTNEGGFIARARHVNAIESALEHVTFAKYQLEQARALELAAEELRLAQQSLSEITGAFTSDDLLGRIFSSFCIGK</sequence>
<comment type="caution">
    <text evidence="11">Lacks conserved residue(s) required for the propagation of feature annotation.</text>
</comment>
<dbReference type="FunFam" id="3.40.50.300:FF:000249">
    <property type="entry name" value="tRNA modification GTPase MnmE"/>
    <property type="match status" value="1"/>
</dbReference>
<dbReference type="STRING" id="1123402.SAMN02583745_01980"/>
<feature type="binding site" evidence="11">
    <location>
        <begin position="245"/>
        <end position="251"/>
    </location>
    <ligand>
        <name>GTP</name>
        <dbReference type="ChEBI" id="CHEBI:37565"/>
    </ligand>
</feature>
<dbReference type="PANTHER" id="PTHR42714">
    <property type="entry name" value="TRNA MODIFICATION GTPASE GTPBP3"/>
    <property type="match status" value="1"/>
</dbReference>
<feature type="binding site" evidence="11">
    <location>
        <position position="250"/>
    </location>
    <ligand>
        <name>K(+)</name>
        <dbReference type="ChEBI" id="CHEBI:29103"/>
    </ligand>
</feature>
<comment type="similarity">
    <text evidence="2 11 12">Belongs to the TRAFAC class TrmE-Era-EngA-EngB-Septin-like GTPase superfamily. TrmE GTPase family.</text>
</comment>
<dbReference type="OrthoDB" id="9805918at2"/>
<dbReference type="Pfam" id="PF01926">
    <property type="entry name" value="MMR_HSR1"/>
    <property type="match status" value="1"/>
</dbReference>
<feature type="binding site" evidence="11">
    <location>
        <begin position="270"/>
        <end position="273"/>
    </location>
    <ligand>
        <name>GTP</name>
        <dbReference type="ChEBI" id="CHEBI:37565"/>
    </ligand>
</feature>
<dbReference type="EC" id="3.6.-.-" evidence="11"/>
<dbReference type="GO" id="GO:0005525">
    <property type="term" value="F:GTP binding"/>
    <property type="evidence" value="ECO:0007669"/>
    <property type="project" value="UniProtKB-UniRule"/>
</dbReference>
<dbReference type="CDD" id="cd04164">
    <property type="entry name" value="trmE"/>
    <property type="match status" value="1"/>
</dbReference>